<protein>
    <submittedName>
        <fullName evidence="1">Uncharacterized protein</fullName>
    </submittedName>
</protein>
<accession>A0A8J6BMK2</accession>
<evidence type="ECO:0000313" key="2">
    <source>
        <dbReference type="Proteomes" id="UP000770717"/>
    </source>
</evidence>
<dbReference type="EMBL" id="WNTK01002055">
    <property type="protein sequence ID" value="KAG9466445.1"/>
    <property type="molecule type" value="Genomic_DNA"/>
</dbReference>
<dbReference type="Proteomes" id="UP000770717">
    <property type="component" value="Unassembled WGS sequence"/>
</dbReference>
<dbReference type="AlphaFoldDB" id="A0A8J6BMK2"/>
<comment type="caution">
    <text evidence="1">The sequence shown here is derived from an EMBL/GenBank/DDBJ whole genome shotgun (WGS) entry which is preliminary data.</text>
</comment>
<evidence type="ECO:0000313" key="1">
    <source>
        <dbReference type="EMBL" id="KAG9466445.1"/>
    </source>
</evidence>
<organism evidence="1 2">
    <name type="scientific">Eleutherodactylus coqui</name>
    <name type="common">Puerto Rican coqui</name>
    <dbReference type="NCBI Taxonomy" id="57060"/>
    <lineage>
        <taxon>Eukaryota</taxon>
        <taxon>Metazoa</taxon>
        <taxon>Chordata</taxon>
        <taxon>Craniata</taxon>
        <taxon>Vertebrata</taxon>
        <taxon>Euteleostomi</taxon>
        <taxon>Amphibia</taxon>
        <taxon>Batrachia</taxon>
        <taxon>Anura</taxon>
        <taxon>Neobatrachia</taxon>
        <taxon>Hyloidea</taxon>
        <taxon>Eleutherodactylidae</taxon>
        <taxon>Eleutherodactylinae</taxon>
        <taxon>Eleutherodactylus</taxon>
        <taxon>Eleutherodactylus</taxon>
    </lineage>
</organism>
<name>A0A8J6BMK2_ELECQ</name>
<keyword evidence="2" id="KW-1185">Reference proteome</keyword>
<proteinExistence type="predicted"/>
<reference evidence="1" key="1">
    <citation type="thesis" date="2020" institute="ProQuest LLC" country="789 East Eisenhower Parkway, Ann Arbor, MI, USA">
        <title>Comparative Genomics and Chromosome Evolution.</title>
        <authorList>
            <person name="Mudd A.B."/>
        </authorList>
    </citation>
    <scope>NUCLEOTIDE SEQUENCE</scope>
    <source>
        <strain evidence="1">HN-11 Male</strain>
        <tissue evidence="1">Kidney and liver</tissue>
    </source>
</reference>
<gene>
    <name evidence="1" type="ORF">GDO78_016623</name>
</gene>
<sequence>MNMKLKSRSWNSHALVMGALSKQLEQTGMVKETLKSECIELTQKVKWLLEDKRASECKRNAVEMQLQELQVKVTEGGSADSAV</sequence>